<dbReference type="PROSITE" id="PS50111">
    <property type="entry name" value="CHEMOTAXIS_TRANSDUC_2"/>
    <property type="match status" value="1"/>
</dbReference>
<organism evidence="6 7">
    <name type="scientific">Marinomonas aquimarina</name>
    <dbReference type="NCBI Taxonomy" id="295068"/>
    <lineage>
        <taxon>Bacteria</taxon>
        <taxon>Pseudomonadati</taxon>
        <taxon>Pseudomonadota</taxon>
        <taxon>Gammaproteobacteria</taxon>
        <taxon>Oceanospirillales</taxon>
        <taxon>Oceanospirillaceae</taxon>
        <taxon>Marinomonas</taxon>
    </lineage>
</organism>
<dbReference type="SUPFAM" id="SSF58104">
    <property type="entry name" value="Methyl-accepting chemotaxis protein (MCP) signaling domain"/>
    <property type="match status" value="1"/>
</dbReference>
<feature type="domain" description="Methyl-accepting transducer" evidence="5">
    <location>
        <begin position="446"/>
        <end position="661"/>
    </location>
</feature>
<dbReference type="Pfam" id="PF08495">
    <property type="entry name" value="FIST"/>
    <property type="match status" value="1"/>
</dbReference>
<dbReference type="Pfam" id="PF00015">
    <property type="entry name" value="MCPsignal"/>
    <property type="match status" value="1"/>
</dbReference>
<keyword evidence="2 4" id="KW-0807">Transducer</keyword>
<reference evidence="6 7" key="1">
    <citation type="submission" date="2016-06" db="EMBL/GenBank/DDBJ databases">
        <authorList>
            <person name="Kjaerup R.B."/>
            <person name="Dalgaard T.S."/>
            <person name="Juul-Madsen H.R."/>
        </authorList>
    </citation>
    <scope>NUCLEOTIDE SEQUENCE [LARGE SCALE GENOMIC DNA]</scope>
    <source>
        <strain evidence="6 7">CECT 5080</strain>
    </source>
</reference>
<evidence type="ECO:0000256" key="4">
    <source>
        <dbReference type="PROSITE-ProRule" id="PRU00284"/>
    </source>
</evidence>
<sequence length="671" mass="74725">MAWFKRTPQIEKEISSNEFSNLVQISSNQISSESLKPLAFQNAQTQLILAYISPHLNFEATVNKIKSAAPFCSKVIAIMTAGELNSGKANMYQAAESTWDNIVLQSFSSDLFESVSIQSIPLHCEDLRSGNIKLSKEQRIKAIQSELGRVKLPFPVHFNNTIALTFVDGLSSSENFFMQAMYATDEFPCHFLGGSAGGKLDFQQALVHDGNKVAHNCAVIAFVKMKEDARFGILKTHNFESTNESFVIAEADAMRRNVRSIISKQTGQLVNIVEHLCQYFRCQPHELESKLVGHTFAVKIRDELFIRSVAAIDTSEGLIHFFCDLDFGDELILVKAKDFAGSTERAFKEFMQDKPSKPVAMIANDCILRRLNNPNELNKITSFKDIKAAGYSTFGEILGIHMNQTLTSLFFFKVEKGQTFKDYFVDKFPVHYANFREYFLLTQLNSAQQLNKLQDHLINHLSEYRPLLQEVTGSFERVTHYSSSTQAVVTGVTSEFSSFSQAIHAQEKDRAEMVTNVKQLKENADRVLSILKVISGIADQTNLLALNAAIEAARAGEAGRGFAVVADEVRQLSQNTQQSLDQTGETINAVDTSVGSIEKSIEKIDAFMSHLLDSTSTLSEQISSLSETSQVASEDVQGSIASIQSMSDRIEEINNEVDMIERLKANNNLSI</sequence>
<dbReference type="PANTHER" id="PTHR32089:SF112">
    <property type="entry name" value="LYSOZYME-LIKE PROTEIN-RELATED"/>
    <property type="match status" value="1"/>
</dbReference>
<dbReference type="PRINTS" id="PR00260">
    <property type="entry name" value="CHEMTRNSDUCR"/>
</dbReference>
<dbReference type="GO" id="GO:0004888">
    <property type="term" value="F:transmembrane signaling receptor activity"/>
    <property type="evidence" value="ECO:0007669"/>
    <property type="project" value="InterPro"/>
</dbReference>
<dbReference type="EMBL" id="FLOC01000002">
    <property type="protein sequence ID" value="SBS26384.1"/>
    <property type="molecule type" value="Genomic_DNA"/>
</dbReference>
<dbReference type="SMART" id="SM00283">
    <property type="entry name" value="MA"/>
    <property type="match status" value="1"/>
</dbReference>
<dbReference type="GO" id="GO:0016020">
    <property type="term" value="C:membrane"/>
    <property type="evidence" value="ECO:0007669"/>
    <property type="project" value="UniProtKB-SubCell"/>
</dbReference>
<dbReference type="RefSeq" id="WP_067205303.1">
    <property type="nucleotide sequence ID" value="NZ_FLOC01000002.1"/>
</dbReference>
<dbReference type="InterPro" id="IPR013702">
    <property type="entry name" value="FIST_domain_N"/>
</dbReference>
<dbReference type="InterPro" id="IPR004090">
    <property type="entry name" value="Chemotax_Me-accpt_rcpt"/>
</dbReference>
<dbReference type="InterPro" id="IPR019494">
    <property type="entry name" value="FIST_C"/>
</dbReference>
<evidence type="ECO:0000256" key="1">
    <source>
        <dbReference type="ARBA" id="ARBA00004370"/>
    </source>
</evidence>
<evidence type="ECO:0000313" key="6">
    <source>
        <dbReference type="EMBL" id="SBS26384.1"/>
    </source>
</evidence>
<dbReference type="SMART" id="SM01204">
    <property type="entry name" value="FIST_C"/>
    <property type="match status" value="1"/>
</dbReference>
<keyword evidence="7" id="KW-1185">Reference proteome</keyword>
<protein>
    <submittedName>
        <fullName evidence="6">Methyl-accepting chemotaxis protein 3</fullName>
    </submittedName>
</protein>
<dbReference type="AlphaFoldDB" id="A0A1A8T3I2"/>
<dbReference type="Gene3D" id="1.10.287.950">
    <property type="entry name" value="Methyl-accepting chemotaxis protein"/>
    <property type="match status" value="1"/>
</dbReference>
<dbReference type="Pfam" id="PF10442">
    <property type="entry name" value="FIST_C"/>
    <property type="match status" value="1"/>
</dbReference>
<dbReference type="SMART" id="SM00897">
    <property type="entry name" value="FIST"/>
    <property type="match status" value="1"/>
</dbReference>
<evidence type="ECO:0000256" key="2">
    <source>
        <dbReference type="ARBA" id="ARBA00023224"/>
    </source>
</evidence>
<proteinExistence type="inferred from homology"/>
<dbReference type="Proteomes" id="UP000092627">
    <property type="component" value="Unassembled WGS sequence"/>
</dbReference>
<comment type="subcellular location">
    <subcellularLocation>
        <location evidence="1">Membrane</location>
    </subcellularLocation>
</comment>
<evidence type="ECO:0000259" key="5">
    <source>
        <dbReference type="PROSITE" id="PS50111"/>
    </source>
</evidence>
<dbReference type="OrthoDB" id="9807948at2"/>
<dbReference type="STRING" id="295068.MAQ5080_00505"/>
<dbReference type="InterPro" id="IPR004089">
    <property type="entry name" value="MCPsignal_dom"/>
</dbReference>
<accession>A0A1A8T3I2</accession>
<evidence type="ECO:0000256" key="3">
    <source>
        <dbReference type="ARBA" id="ARBA00029447"/>
    </source>
</evidence>
<gene>
    <name evidence="6" type="primary">mcp3_1</name>
    <name evidence="6" type="ORF">MAQ5080_00505</name>
</gene>
<name>A0A1A8T3I2_9GAMM</name>
<evidence type="ECO:0000313" key="7">
    <source>
        <dbReference type="Proteomes" id="UP000092627"/>
    </source>
</evidence>
<dbReference type="GO" id="GO:0007165">
    <property type="term" value="P:signal transduction"/>
    <property type="evidence" value="ECO:0007669"/>
    <property type="project" value="UniProtKB-KW"/>
</dbReference>
<dbReference type="PANTHER" id="PTHR32089">
    <property type="entry name" value="METHYL-ACCEPTING CHEMOTAXIS PROTEIN MCPB"/>
    <property type="match status" value="1"/>
</dbReference>
<comment type="similarity">
    <text evidence="3">Belongs to the methyl-accepting chemotaxis (MCP) protein family.</text>
</comment>
<dbReference type="GO" id="GO:0006935">
    <property type="term" value="P:chemotaxis"/>
    <property type="evidence" value="ECO:0007669"/>
    <property type="project" value="InterPro"/>
</dbReference>